<sequence>MDQGVTLNIYNHEYAPPLKDSYIIAIENGVVVGKYPNKPNFRQQVTNDGYDILTVTKEIAERLWLNTISLKAEIITLDLSD</sequence>
<evidence type="ECO:0000313" key="1">
    <source>
        <dbReference type="EMBL" id="NNH77392.1"/>
    </source>
</evidence>
<name>A0A7Y2WAK8_9GAMM</name>
<organism evidence="1 2">
    <name type="scientific">Acinetobacter terrae</name>
    <dbReference type="NCBI Taxonomy" id="2731247"/>
    <lineage>
        <taxon>Bacteria</taxon>
        <taxon>Pseudomonadati</taxon>
        <taxon>Pseudomonadota</taxon>
        <taxon>Gammaproteobacteria</taxon>
        <taxon>Moraxellales</taxon>
        <taxon>Moraxellaceae</taxon>
        <taxon>Acinetobacter</taxon>
        <taxon>Acinetobacter Taxon 24</taxon>
    </lineage>
</organism>
<reference evidence="1 2" key="1">
    <citation type="submission" date="2020-04" db="EMBL/GenBank/DDBJ databases">
        <title>Acinetobacter Taxon 24.</title>
        <authorList>
            <person name="Nemec A."/>
            <person name="Radolfova-Krizova L."/>
            <person name="Higgins P.G."/>
            <person name="Spanelova P."/>
        </authorList>
    </citation>
    <scope>NUCLEOTIDE SEQUENCE [LARGE SCALE GENOMIC DNA]</scope>
    <source>
        <strain evidence="1 2">ANC 5380</strain>
    </source>
</reference>
<accession>A0A7Y2WAK8</accession>
<evidence type="ECO:0000313" key="2">
    <source>
        <dbReference type="Proteomes" id="UP000569202"/>
    </source>
</evidence>
<dbReference type="EMBL" id="JABERL010000018">
    <property type="protein sequence ID" value="NNH77392.1"/>
    <property type="molecule type" value="Genomic_DNA"/>
</dbReference>
<dbReference type="RefSeq" id="WP_171540236.1">
    <property type="nucleotide sequence ID" value="NZ_JABERL010000018.1"/>
</dbReference>
<dbReference type="Proteomes" id="UP000569202">
    <property type="component" value="Unassembled WGS sequence"/>
</dbReference>
<proteinExistence type="predicted"/>
<dbReference type="AlphaFoldDB" id="A0A7Y2WAK8"/>
<protein>
    <submittedName>
        <fullName evidence="1">Uncharacterized protein</fullName>
    </submittedName>
</protein>
<gene>
    <name evidence="1" type="ORF">HLH17_06855</name>
</gene>
<comment type="caution">
    <text evidence="1">The sequence shown here is derived from an EMBL/GenBank/DDBJ whole genome shotgun (WGS) entry which is preliminary data.</text>
</comment>